<comment type="caution">
    <text evidence="2">The sequence shown here is derived from an EMBL/GenBank/DDBJ whole genome shotgun (WGS) entry which is preliminary data.</text>
</comment>
<organism evidence="2 3">
    <name type="scientific">Ralstonia solanacearum (strain UW551)</name>
    <dbReference type="NCBI Taxonomy" id="342110"/>
    <lineage>
        <taxon>Bacteria</taxon>
        <taxon>Pseudomonadati</taxon>
        <taxon>Pseudomonadota</taxon>
        <taxon>Betaproteobacteria</taxon>
        <taxon>Burkholderiales</taxon>
        <taxon>Burkholderiaceae</taxon>
        <taxon>Ralstonia</taxon>
        <taxon>Ralstonia solanacearum species complex</taxon>
    </lineage>
</organism>
<accession>A0AB33VB75</accession>
<feature type="chain" id="PRO_5044336483" description="Papd-like protein" evidence="1">
    <location>
        <begin position="32"/>
        <end position="579"/>
    </location>
</feature>
<gene>
    <name evidence="2" type="ORF">RRSL_01825</name>
</gene>
<sequence>MKTFLRKFAVALTLGAGLFCASLSLTTSVRAQTQGCTVQLGSVCVSAGLGTPAQAQATTAKILVMYDAPPNDQYTNLGFSYAIMLYNLLGHFNTQVTLLPVQNYTAGMTESYTATFYMGSYYNNPIPAAFLSDVTTTQKTIVWFKYNLWELAWNTAYPFTSRYGINFVNLRGMNAAPSSSNPSPGFFDTVTYKSLSMAKYYAFNATTGAISADPDIGVTSVADATKASSLVTITNTTTKETAPYVIRSGNFWYFADMPFSYIGPRDRYLVICDMLHDILGTNAPTLHRALIRLEDVDALVSVSTMTTLTDYMYGKKIPFSVAAIPLYMDPNGVYNGGVAQTIHLVNATGLKQSLNYARARGGKVLMHGYTHQYSNIPNLINAVSANALRVLARHAEPPGERGFDPVGGAAAVVRPARVRAQRLRARSRSRHRTTSRRRCRCGPCRSISTRCTSGWCTTRPTTRRRRTRRRPGHDFSVGQFFPYIISKDYYGQRVIPENLGNIEYNICNIDPSSCLTYTAQDILTNAQYAVAVRDGFASWFFHPFWLEPDLNEPGFTDFQAVMNGISALGFTWVDPATAQ</sequence>
<evidence type="ECO:0008006" key="4">
    <source>
        <dbReference type="Google" id="ProtNLM"/>
    </source>
</evidence>
<reference evidence="2 3" key="1">
    <citation type="journal article" date="2006" name="Mol. Plant Microbe Interact.">
        <title>Identification of open reading frames unique to a select agent: Ralstonia solanacearum race 3 biovar 2.</title>
        <authorList>
            <person name="Gabriel D.W."/>
            <person name="Allen C."/>
            <person name="Schell M."/>
            <person name="Denny T.P."/>
            <person name="Greenberg J.T."/>
            <person name="Duan Y.P."/>
            <person name="Flores-Cruz Z."/>
            <person name="Huang Q."/>
            <person name="Clifford J.M."/>
            <person name="Presting G."/>
            <person name="Gonzalez E.T."/>
            <person name="Reddy J."/>
            <person name="Elphinstone J."/>
            <person name="Swanson J."/>
            <person name="Yao J."/>
            <person name="Mulholland V."/>
            <person name="Liu L."/>
            <person name="Farmerie W."/>
            <person name="Patnaikuni M."/>
            <person name="Balogh B."/>
            <person name="Norman D."/>
            <person name="Alvarez A."/>
            <person name="Castillo J.A."/>
            <person name="Jones J."/>
            <person name="Saddler G."/>
            <person name="Walunas T."/>
            <person name="Zhukov A."/>
            <person name="Mikhailova N."/>
        </authorList>
    </citation>
    <scope>NUCLEOTIDE SEQUENCE [LARGE SCALE GENOMIC DNA]</scope>
    <source>
        <strain evidence="2 3">UW551</strain>
    </source>
</reference>
<keyword evidence="1" id="KW-0732">Signal</keyword>
<proteinExistence type="predicted"/>
<dbReference type="Proteomes" id="UP000005933">
    <property type="component" value="Unassembled WGS sequence"/>
</dbReference>
<dbReference type="InterPro" id="IPR018763">
    <property type="entry name" value="DUF2334"/>
</dbReference>
<name>A0AB33VB75_RALSU</name>
<feature type="signal peptide" evidence="1">
    <location>
        <begin position="1"/>
        <end position="31"/>
    </location>
</feature>
<evidence type="ECO:0000256" key="1">
    <source>
        <dbReference type="SAM" id="SignalP"/>
    </source>
</evidence>
<dbReference type="EMBL" id="AAKL01000036">
    <property type="protein sequence ID" value="EAP72099.1"/>
    <property type="molecule type" value="Genomic_DNA"/>
</dbReference>
<protein>
    <recommendedName>
        <fullName evidence="4">Papd-like protein</fullName>
    </recommendedName>
</protein>
<evidence type="ECO:0000313" key="2">
    <source>
        <dbReference type="EMBL" id="EAP72099.1"/>
    </source>
</evidence>
<dbReference type="GO" id="GO:0005975">
    <property type="term" value="P:carbohydrate metabolic process"/>
    <property type="evidence" value="ECO:0007669"/>
    <property type="project" value="InterPro"/>
</dbReference>
<dbReference type="AlphaFoldDB" id="A0AB33VB75"/>
<dbReference type="SUPFAM" id="SSF48208">
    <property type="entry name" value="Six-hairpin glycosidases"/>
    <property type="match status" value="1"/>
</dbReference>
<dbReference type="InterPro" id="IPR008928">
    <property type="entry name" value="6-hairpin_glycosidase_sf"/>
</dbReference>
<dbReference type="Pfam" id="PF10096">
    <property type="entry name" value="DUF2334"/>
    <property type="match status" value="1"/>
</dbReference>
<evidence type="ECO:0000313" key="3">
    <source>
        <dbReference type="Proteomes" id="UP000005933"/>
    </source>
</evidence>